<organism evidence="2 3">
    <name type="scientific">Thermogladius calderae (strain DSM 22663 / VKM B-2946 / 1633)</name>
    <dbReference type="NCBI Taxonomy" id="1184251"/>
    <lineage>
        <taxon>Archaea</taxon>
        <taxon>Thermoproteota</taxon>
        <taxon>Thermoprotei</taxon>
        <taxon>Desulfurococcales</taxon>
        <taxon>Desulfurococcaceae</taxon>
        <taxon>Thermogladius</taxon>
    </lineage>
</organism>
<gene>
    <name evidence="2" type="ordered locus">TCELL_0124</name>
</gene>
<feature type="transmembrane region" description="Helical" evidence="1">
    <location>
        <begin position="299"/>
        <end position="325"/>
    </location>
</feature>
<protein>
    <recommendedName>
        <fullName evidence="4">DUF4184 family protein</fullName>
    </recommendedName>
</protein>
<dbReference type="InParanoid" id="I3TCR1"/>
<keyword evidence="1" id="KW-0472">Membrane</keyword>
<name>I3TCR1_THEC1</name>
<reference evidence="2 3" key="1">
    <citation type="journal article" date="2012" name="J. Bacteriol.">
        <title>Complete genome sequence of the hyperthermophilic cellulolytic Crenarchaeon 'Thermogladius cellulolyticus' 1633.</title>
        <authorList>
            <person name="Mardanov A.V."/>
            <person name="Kochetkova T.V."/>
            <person name="Beletsky A.V."/>
            <person name="Bonch-Osmolovskaya E.A."/>
            <person name="Ravin N.V."/>
            <person name="Skryabin K.G."/>
        </authorList>
    </citation>
    <scope>NUCLEOTIDE SEQUENCE [LARGE SCALE GENOMIC DNA]</scope>
    <source>
        <strain evidence="3">DSM 22663 / VKM B-2946 / 1633</strain>
    </source>
</reference>
<feature type="transmembrane region" description="Helical" evidence="1">
    <location>
        <begin position="145"/>
        <end position="164"/>
    </location>
</feature>
<dbReference type="EMBL" id="CP003531">
    <property type="protein sequence ID" value="AFK50549.1"/>
    <property type="molecule type" value="Genomic_DNA"/>
</dbReference>
<feature type="transmembrane region" description="Helical" evidence="1">
    <location>
        <begin position="233"/>
        <end position="252"/>
    </location>
</feature>
<dbReference type="STRING" id="1184251.TCELL_0124"/>
<feature type="transmembrane region" description="Helical" evidence="1">
    <location>
        <begin position="53"/>
        <end position="75"/>
    </location>
</feature>
<feature type="transmembrane region" description="Helical" evidence="1">
    <location>
        <begin position="258"/>
        <end position="278"/>
    </location>
</feature>
<proteinExistence type="predicted"/>
<evidence type="ECO:0008006" key="4">
    <source>
        <dbReference type="Google" id="ProtNLM"/>
    </source>
</evidence>
<keyword evidence="1" id="KW-1133">Transmembrane helix</keyword>
<dbReference type="OrthoDB" id="271811at2157"/>
<dbReference type="KEGG" id="thg:TCELL_0124"/>
<dbReference type="HOGENOM" id="CLU_815402_0_0_2"/>
<feature type="transmembrane region" description="Helical" evidence="1">
    <location>
        <begin position="207"/>
        <end position="226"/>
    </location>
</feature>
<accession>I3TCR1</accession>
<evidence type="ECO:0000313" key="3">
    <source>
        <dbReference type="Proteomes" id="UP000005270"/>
    </source>
</evidence>
<keyword evidence="3" id="KW-1185">Reference proteome</keyword>
<dbReference type="RefSeq" id="WP_014736800.1">
    <property type="nucleotide sequence ID" value="NC_017954.1"/>
</dbReference>
<dbReference type="GeneID" id="25397188"/>
<dbReference type="Proteomes" id="UP000005270">
    <property type="component" value="Chromosome"/>
</dbReference>
<feature type="transmembrane region" description="Helical" evidence="1">
    <location>
        <begin position="27"/>
        <end position="47"/>
    </location>
</feature>
<keyword evidence="1" id="KW-0812">Transmembrane</keyword>
<dbReference type="eggNOG" id="arCOG04797">
    <property type="taxonomic scope" value="Archaea"/>
</dbReference>
<feature type="transmembrane region" description="Helical" evidence="1">
    <location>
        <begin position="176"/>
        <end position="195"/>
    </location>
</feature>
<evidence type="ECO:0000313" key="2">
    <source>
        <dbReference type="EMBL" id="AFK50549.1"/>
    </source>
</evidence>
<dbReference type="AlphaFoldDB" id="I3TCR1"/>
<sequence length="340" mass="36491">MPFTTYHLASGFLVGLPLRRRVHLPTLLVATTIPVDLGSVLLVLGGIDARPHGLTHGFVVAALLGVLTAIVVYVLDRYLKVHKTLYRAFYLAQGDEEFHKYIAGGVIGALLHVVLDAPLYEDMSPFEPFVSGVNPFLLSGTQLTLPLYDLVLYAGLLAYLVFFYEMSRRALGGPVARLQLGVLVILVAILLAPTTVDVELLFGEPEAFIPLGVGVLGVVLAVLSLVEMRLMSTVRAGLVLSVTATLLATAYADLGGLLLSSTAATLVYTGVAAIIVLLRSPLTRIRITFMNKSLKAVDLLLMGWLSALLIVGVPVFVAALFTILVESRRLAGLEPLARPR</sequence>
<evidence type="ECO:0000256" key="1">
    <source>
        <dbReference type="SAM" id="Phobius"/>
    </source>
</evidence>